<gene>
    <name evidence="2" type="ORF">FD33_GL002329</name>
</gene>
<dbReference type="AlphaFoldDB" id="A0A0R1PFH4"/>
<dbReference type="EMBL" id="AZES01000065">
    <property type="protein sequence ID" value="KRL31078.1"/>
    <property type="molecule type" value="Genomic_DNA"/>
</dbReference>
<dbReference type="PATRIC" id="fig|1122151.5.peg.2407"/>
<comment type="caution">
    <text evidence="2">The sequence shown here is derived from an EMBL/GenBank/DDBJ whole genome shotgun (WGS) entry which is preliminary data.</text>
</comment>
<name>A0A0R1PFH4_9LACO</name>
<dbReference type="GO" id="GO:0006313">
    <property type="term" value="P:DNA transposition"/>
    <property type="evidence" value="ECO:0007669"/>
    <property type="project" value="InterPro"/>
</dbReference>
<dbReference type="GO" id="GO:0003677">
    <property type="term" value="F:DNA binding"/>
    <property type="evidence" value="ECO:0007669"/>
    <property type="project" value="InterPro"/>
</dbReference>
<dbReference type="GeneID" id="96667984"/>
<evidence type="ECO:0000259" key="1">
    <source>
        <dbReference type="Pfam" id="PF01609"/>
    </source>
</evidence>
<proteinExistence type="predicted"/>
<evidence type="ECO:0000313" key="2">
    <source>
        <dbReference type="EMBL" id="KRL31078.1"/>
    </source>
</evidence>
<dbReference type="RefSeq" id="WP_056955852.1">
    <property type="nucleotide sequence ID" value="NZ_AZES01000065.1"/>
</dbReference>
<sequence length="238" mass="28470">MFQNPTDTRTLIPFIKQLEENHTLGDVIVADAGYGSESNYQFLDDNYKKYVIPYSTMLKENSKKWKTDEKKVMNWNYYEDDDYYINPQGVRFSFNAYRIRTDKYGFKRYFKEYISEIFDDDHNRIPQAFTPGGNRKRIYINPSLEYFKASMRSKLSIPQYADIYARRKNDVEPVFGNMKACLGFKRFHVKGLNKVKKEMMIVVMALNIRKLVSMSFFICIFREQKSSMWNFFKFASNF</sequence>
<dbReference type="InterPro" id="IPR002559">
    <property type="entry name" value="Transposase_11"/>
</dbReference>
<dbReference type="Pfam" id="PF01609">
    <property type="entry name" value="DDE_Tnp_1"/>
    <property type="match status" value="1"/>
</dbReference>
<dbReference type="GO" id="GO:0004803">
    <property type="term" value="F:transposase activity"/>
    <property type="evidence" value="ECO:0007669"/>
    <property type="project" value="InterPro"/>
</dbReference>
<dbReference type="PANTHER" id="PTHR33408">
    <property type="entry name" value="TRANSPOSASE"/>
    <property type="match status" value="1"/>
</dbReference>
<dbReference type="PANTHER" id="PTHR33408:SF2">
    <property type="entry name" value="TRANSPOSASE DDE DOMAIN-CONTAINING PROTEIN"/>
    <property type="match status" value="1"/>
</dbReference>
<evidence type="ECO:0000313" key="3">
    <source>
        <dbReference type="Proteomes" id="UP000051908"/>
    </source>
</evidence>
<feature type="domain" description="Transposase IS4-like" evidence="1">
    <location>
        <begin position="4"/>
        <end position="208"/>
    </location>
</feature>
<organism evidence="2 3">
    <name type="scientific">Companilactobacillus paralimentarius DSM 13238 = JCM 10415</name>
    <dbReference type="NCBI Taxonomy" id="1122151"/>
    <lineage>
        <taxon>Bacteria</taxon>
        <taxon>Bacillati</taxon>
        <taxon>Bacillota</taxon>
        <taxon>Bacilli</taxon>
        <taxon>Lactobacillales</taxon>
        <taxon>Lactobacillaceae</taxon>
        <taxon>Companilactobacillus</taxon>
    </lineage>
</organism>
<reference evidence="2 3" key="1">
    <citation type="journal article" date="2015" name="Genome Announc.">
        <title>Expanding the biotechnology potential of lactobacilli through comparative genomics of 213 strains and associated genera.</title>
        <authorList>
            <person name="Sun Z."/>
            <person name="Harris H.M."/>
            <person name="McCann A."/>
            <person name="Guo C."/>
            <person name="Argimon S."/>
            <person name="Zhang W."/>
            <person name="Yang X."/>
            <person name="Jeffery I.B."/>
            <person name="Cooney J.C."/>
            <person name="Kagawa T.F."/>
            <person name="Liu W."/>
            <person name="Song Y."/>
            <person name="Salvetti E."/>
            <person name="Wrobel A."/>
            <person name="Rasinkangas P."/>
            <person name="Parkhill J."/>
            <person name="Rea M.C."/>
            <person name="O'Sullivan O."/>
            <person name="Ritari J."/>
            <person name="Douillard F.P."/>
            <person name="Paul Ross R."/>
            <person name="Yang R."/>
            <person name="Briner A.E."/>
            <person name="Felis G.E."/>
            <person name="de Vos W.M."/>
            <person name="Barrangou R."/>
            <person name="Klaenhammer T.R."/>
            <person name="Caufield P.W."/>
            <person name="Cui Y."/>
            <person name="Zhang H."/>
            <person name="O'Toole P.W."/>
        </authorList>
    </citation>
    <scope>NUCLEOTIDE SEQUENCE [LARGE SCALE GENOMIC DNA]</scope>
    <source>
        <strain evidence="2 3">DSM 13238</strain>
    </source>
</reference>
<keyword evidence="3" id="KW-1185">Reference proteome</keyword>
<accession>A0A0R1PFH4</accession>
<protein>
    <submittedName>
        <fullName evidence="2">Transposase</fullName>
    </submittedName>
</protein>
<dbReference type="Proteomes" id="UP000051908">
    <property type="component" value="Unassembled WGS sequence"/>
</dbReference>
<dbReference type="OrthoDB" id="2236403at2"/>